<evidence type="ECO:0000313" key="1">
    <source>
        <dbReference type="EMBL" id="CUS43359.1"/>
    </source>
</evidence>
<dbReference type="AlphaFoldDB" id="A0A160TJE5"/>
<proteinExistence type="predicted"/>
<dbReference type="EMBL" id="CZQE01000040">
    <property type="protein sequence ID" value="CUS43359.1"/>
    <property type="molecule type" value="Genomic_DNA"/>
</dbReference>
<reference evidence="1" key="1">
    <citation type="submission" date="2015-10" db="EMBL/GenBank/DDBJ databases">
        <authorList>
            <person name="Gilbert D.G."/>
        </authorList>
    </citation>
    <scope>NUCLEOTIDE SEQUENCE</scope>
</reference>
<accession>A0A160TJE5</accession>
<protein>
    <submittedName>
        <fullName evidence="1">Uncharacterized protein</fullName>
    </submittedName>
</protein>
<name>A0A160TJE5_9ZZZZ</name>
<dbReference type="Pfam" id="PF20043">
    <property type="entry name" value="DUF6445"/>
    <property type="match status" value="1"/>
</dbReference>
<sequence>MIRPEITARRIGAEREPIVIVEGFHPDPEQLRRAAESAQFEPAHRHYPGIRATLPTDYFTRVRPVLATVLREVFGHAGAIDLIDASFSVVTAPPADLTIEQRLPHVDAVQPGRIALVHYLSREDGDGTAFFRHRTSGFETIDSARSAGYLAQLNNELNEGGMPPRAYVHDDTPLFERIAEVGARYNRAVIYRSAILHSGAIRPGAPLDADPATGRLTVTAFLSAD</sequence>
<dbReference type="InterPro" id="IPR045617">
    <property type="entry name" value="DUF6445"/>
</dbReference>
<organism evidence="1">
    <name type="scientific">hydrothermal vent metagenome</name>
    <dbReference type="NCBI Taxonomy" id="652676"/>
    <lineage>
        <taxon>unclassified sequences</taxon>
        <taxon>metagenomes</taxon>
        <taxon>ecological metagenomes</taxon>
    </lineage>
</organism>
<gene>
    <name evidence="1" type="ORF">MGWOODY_Smn1710</name>
</gene>